<dbReference type="Gramene" id="TRITD6Av1G099940.6">
    <property type="protein sequence ID" value="TRITD6Av1G099940.6"/>
    <property type="gene ID" value="TRITD6Av1G099940"/>
</dbReference>
<name>A0A9R0Y0H9_TRITD</name>
<dbReference type="PANTHER" id="PTHR46238:SF11">
    <property type="entry name" value="AGAMOUS-LIKE MADS-BOX PROTEIN AGL16"/>
    <property type="match status" value="1"/>
</dbReference>
<dbReference type="PANTHER" id="PTHR46238">
    <property type="entry name" value="REVERSE TRANSCRIPTASE DOMAIN-CONTAINING PROTEIN"/>
    <property type="match status" value="1"/>
</dbReference>
<reference evidence="1 2" key="1">
    <citation type="submission" date="2017-09" db="EMBL/GenBank/DDBJ databases">
        <authorList>
            <consortium name="International Durum Wheat Genome Sequencing Consortium (IDWGSC)"/>
            <person name="Milanesi L."/>
        </authorList>
    </citation>
    <scope>NUCLEOTIDE SEQUENCE [LARGE SCALE GENOMIC DNA]</scope>
    <source>
        <strain evidence="2">cv. Svevo</strain>
    </source>
</reference>
<keyword evidence="2" id="KW-1185">Reference proteome</keyword>
<organism evidence="1 2">
    <name type="scientific">Triticum turgidum subsp. durum</name>
    <name type="common">Durum wheat</name>
    <name type="synonym">Triticum durum</name>
    <dbReference type="NCBI Taxonomy" id="4567"/>
    <lineage>
        <taxon>Eukaryota</taxon>
        <taxon>Viridiplantae</taxon>
        <taxon>Streptophyta</taxon>
        <taxon>Embryophyta</taxon>
        <taxon>Tracheophyta</taxon>
        <taxon>Spermatophyta</taxon>
        <taxon>Magnoliopsida</taxon>
        <taxon>Liliopsida</taxon>
        <taxon>Poales</taxon>
        <taxon>Poaceae</taxon>
        <taxon>BOP clade</taxon>
        <taxon>Pooideae</taxon>
        <taxon>Triticodae</taxon>
        <taxon>Triticeae</taxon>
        <taxon>Triticinae</taxon>
        <taxon>Triticum</taxon>
    </lineage>
</organism>
<evidence type="ECO:0000313" key="2">
    <source>
        <dbReference type="Proteomes" id="UP000324705"/>
    </source>
</evidence>
<dbReference type="Proteomes" id="UP000324705">
    <property type="component" value="Chromosome 6A"/>
</dbReference>
<gene>
    <name evidence="1" type="ORF">TRITD_6Av1G099940</name>
</gene>
<evidence type="ECO:0000313" key="1">
    <source>
        <dbReference type="EMBL" id="VAI45969.1"/>
    </source>
</evidence>
<proteinExistence type="predicted"/>
<dbReference type="AlphaFoldDB" id="A0A9R0Y0H9"/>
<sequence length="156" mass="18041">MDRMRDALERVKMLVGMEFDEESAPPPPEEQSFFDDINRHCTLNTTQESRRLLLLRSPSFTCYLSDPRRLRSDLARLYGFATCLAAGLTCTFLRRPPEAPVHSGRLKRAENVKRGRGRPNLTWEESVKRDLKDWSITKELAMDRGAWKLAIHVPEP</sequence>
<protein>
    <submittedName>
        <fullName evidence="1">Uncharacterized protein</fullName>
    </submittedName>
</protein>
<accession>A0A9R0Y0H9</accession>
<dbReference type="EMBL" id="LT934121">
    <property type="protein sequence ID" value="VAI45969.1"/>
    <property type="molecule type" value="Genomic_DNA"/>
</dbReference>